<name>A0A4D6MGT2_VIGUN</name>
<keyword evidence="2" id="KW-1185">Reference proteome</keyword>
<evidence type="ECO:0000313" key="2">
    <source>
        <dbReference type="Proteomes" id="UP000501690"/>
    </source>
</evidence>
<accession>A0A4D6MGT2</accession>
<reference evidence="1 2" key="1">
    <citation type="submission" date="2019-04" db="EMBL/GenBank/DDBJ databases">
        <title>An improved genome assembly and genetic linkage map for asparagus bean, Vigna unguiculata ssp. sesquipedialis.</title>
        <authorList>
            <person name="Xia Q."/>
            <person name="Zhang R."/>
            <person name="Dong Y."/>
        </authorList>
    </citation>
    <scope>NUCLEOTIDE SEQUENCE [LARGE SCALE GENOMIC DNA]</scope>
    <source>
        <tissue evidence="1">Leaf</tissue>
    </source>
</reference>
<evidence type="ECO:0000313" key="1">
    <source>
        <dbReference type="EMBL" id="QCE00218.1"/>
    </source>
</evidence>
<protein>
    <submittedName>
        <fullName evidence="1">Uncharacterized protein</fullName>
    </submittedName>
</protein>
<gene>
    <name evidence="1" type="ORF">DEO72_LG7g1505</name>
</gene>
<sequence>MMDVDDIATAKAVDKMSMIKDVHVEDEADDGFEEESTKMTLYTMVDPNNEDQEMVNLEES</sequence>
<dbReference type="EMBL" id="CP039351">
    <property type="protein sequence ID" value="QCE00218.1"/>
    <property type="molecule type" value="Genomic_DNA"/>
</dbReference>
<proteinExistence type="predicted"/>
<dbReference type="Proteomes" id="UP000501690">
    <property type="component" value="Linkage Group LG7"/>
</dbReference>
<organism evidence="1 2">
    <name type="scientific">Vigna unguiculata</name>
    <name type="common">Cowpea</name>
    <dbReference type="NCBI Taxonomy" id="3917"/>
    <lineage>
        <taxon>Eukaryota</taxon>
        <taxon>Viridiplantae</taxon>
        <taxon>Streptophyta</taxon>
        <taxon>Embryophyta</taxon>
        <taxon>Tracheophyta</taxon>
        <taxon>Spermatophyta</taxon>
        <taxon>Magnoliopsida</taxon>
        <taxon>eudicotyledons</taxon>
        <taxon>Gunneridae</taxon>
        <taxon>Pentapetalae</taxon>
        <taxon>rosids</taxon>
        <taxon>fabids</taxon>
        <taxon>Fabales</taxon>
        <taxon>Fabaceae</taxon>
        <taxon>Papilionoideae</taxon>
        <taxon>50 kb inversion clade</taxon>
        <taxon>NPAAA clade</taxon>
        <taxon>indigoferoid/millettioid clade</taxon>
        <taxon>Phaseoleae</taxon>
        <taxon>Vigna</taxon>
    </lineage>
</organism>
<dbReference type="AlphaFoldDB" id="A0A4D6MGT2"/>